<reference evidence="2" key="1">
    <citation type="submission" date="2020-11" db="EMBL/GenBank/DDBJ databases">
        <authorList>
            <consortium name="DOE Joint Genome Institute"/>
            <person name="Ahrendt S."/>
            <person name="Riley R."/>
            <person name="Andreopoulos W."/>
            <person name="Labutti K."/>
            <person name="Pangilinan J."/>
            <person name="Ruiz-Duenas F.J."/>
            <person name="Barrasa J.M."/>
            <person name="Sanchez-Garcia M."/>
            <person name="Camarero S."/>
            <person name="Miyauchi S."/>
            <person name="Serrano A."/>
            <person name="Linde D."/>
            <person name="Babiker R."/>
            <person name="Drula E."/>
            <person name="Ayuso-Fernandez I."/>
            <person name="Pacheco R."/>
            <person name="Padilla G."/>
            <person name="Ferreira P."/>
            <person name="Barriuso J."/>
            <person name="Kellner H."/>
            <person name="Castanera R."/>
            <person name="Alfaro M."/>
            <person name="Ramirez L."/>
            <person name="Pisabarro A.G."/>
            <person name="Kuo A."/>
            <person name="Tritt A."/>
            <person name="Lipzen A."/>
            <person name="He G."/>
            <person name="Yan M."/>
            <person name="Ng V."/>
            <person name="Cullen D."/>
            <person name="Martin F."/>
            <person name="Rosso M.-N."/>
            <person name="Henrissat B."/>
            <person name="Hibbett D."/>
            <person name="Martinez A.T."/>
            <person name="Grigoriev I.V."/>
        </authorList>
    </citation>
    <scope>NUCLEOTIDE SEQUENCE</scope>
    <source>
        <strain evidence="2">CBS 247.69</strain>
    </source>
</reference>
<sequence length="108" mass="11942">MLNQESLYTMTRTARQSRVSLSVNPHLLTYGRPTRHLNARSPPRTFCQSPKADTHSIRGQVAASVALVVLLSNVKVHNNDSAFTQPRRGRLISLAFCQASKKVEPNGS</sequence>
<dbReference type="AlphaFoldDB" id="A0A9P5YCV2"/>
<keyword evidence="3" id="KW-1185">Reference proteome</keyword>
<evidence type="ECO:0000313" key="2">
    <source>
        <dbReference type="EMBL" id="KAF9466513.1"/>
    </source>
</evidence>
<organism evidence="2 3">
    <name type="scientific">Collybia nuda</name>
    <dbReference type="NCBI Taxonomy" id="64659"/>
    <lineage>
        <taxon>Eukaryota</taxon>
        <taxon>Fungi</taxon>
        <taxon>Dikarya</taxon>
        <taxon>Basidiomycota</taxon>
        <taxon>Agaricomycotina</taxon>
        <taxon>Agaricomycetes</taxon>
        <taxon>Agaricomycetidae</taxon>
        <taxon>Agaricales</taxon>
        <taxon>Tricholomatineae</taxon>
        <taxon>Clitocybaceae</taxon>
        <taxon>Collybia</taxon>
    </lineage>
</organism>
<feature type="region of interest" description="Disordered" evidence="1">
    <location>
        <begin position="32"/>
        <end position="52"/>
    </location>
</feature>
<dbReference type="Proteomes" id="UP000807353">
    <property type="component" value="Unassembled WGS sequence"/>
</dbReference>
<evidence type="ECO:0000313" key="3">
    <source>
        <dbReference type="Proteomes" id="UP000807353"/>
    </source>
</evidence>
<proteinExistence type="predicted"/>
<comment type="caution">
    <text evidence="2">The sequence shown here is derived from an EMBL/GenBank/DDBJ whole genome shotgun (WGS) entry which is preliminary data.</text>
</comment>
<dbReference type="EMBL" id="MU150241">
    <property type="protein sequence ID" value="KAF9466513.1"/>
    <property type="molecule type" value="Genomic_DNA"/>
</dbReference>
<evidence type="ECO:0000256" key="1">
    <source>
        <dbReference type="SAM" id="MobiDB-lite"/>
    </source>
</evidence>
<accession>A0A9P5YCV2</accession>
<protein>
    <submittedName>
        <fullName evidence="2">Uncharacterized protein</fullName>
    </submittedName>
</protein>
<name>A0A9P5YCV2_9AGAR</name>
<gene>
    <name evidence="2" type="ORF">BDZ94DRAFT_1251111</name>
</gene>